<dbReference type="Proteomes" id="UP001470230">
    <property type="component" value="Unassembled WGS sequence"/>
</dbReference>
<evidence type="ECO:0000313" key="1">
    <source>
        <dbReference type="EMBL" id="KAK8850249.1"/>
    </source>
</evidence>
<accession>A0ABR2HNG6</accession>
<sequence length="167" mass="20138">MKEFLRIIKNICDYHHCCPSFIRRTKQLLFYYKHQIKKTLSNDVIFYIFEDNKLLVLFLLTNDVIRMTDRICELMMNKYETNGNRYCHFFYPELVQFIGEKKMTSVKNELLNNSSNIFDNCELKRQEGENDSHICSMIRNDSVEEFISYVTRLNHSLYSKITPSIRF</sequence>
<evidence type="ECO:0000313" key="2">
    <source>
        <dbReference type="Proteomes" id="UP001470230"/>
    </source>
</evidence>
<comment type="caution">
    <text evidence="1">The sequence shown here is derived from an EMBL/GenBank/DDBJ whole genome shotgun (WGS) entry which is preliminary data.</text>
</comment>
<dbReference type="EMBL" id="JAPFFF010000024">
    <property type="protein sequence ID" value="KAK8850249.1"/>
    <property type="molecule type" value="Genomic_DNA"/>
</dbReference>
<keyword evidence="2" id="KW-1185">Reference proteome</keyword>
<proteinExistence type="predicted"/>
<reference evidence="1 2" key="1">
    <citation type="submission" date="2024-04" db="EMBL/GenBank/DDBJ databases">
        <title>Tritrichomonas musculus Genome.</title>
        <authorList>
            <person name="Alves-Ferreira E."/>
            <person name="Grigg M."/>
            <person name="Lorenzi H."/>
            <person name="Galac M."/>
        </authorList>
    </citation>
    <scope>NUCLEOTIDE SEQUENCE [LARGE SCALE GENOMIC DNA]</scope>
    <source>
        <strain evidence="1 2">EAF2021</strain>
    </source>
</reference>
<gene>
    <name evidence="1" type="ORF">M9Y10_018375</name>
</gene>
<name>A0ABR2HNG6_9EUKA</name>
<protein>
    <submittedName>
        <fullName evidence="1">Uncharacterized protein</fullName>
    </submittedName>
</protein>
<organism evidence="1 2">
    <name type="scientific">Tritrichomonas musculus</name>
    <dbReference type="NCBI Taxonomy" id="1915356"/>
    <lineage>
        <taxon>Eukaryota</taxon>
        <taxon>Metamonada</taxon>
        <taxon>Parabasalia</taxon>
        <taxon>Tritrichomonadida</taxon>
        <taxon>Tritrichomonadidae</taxon>
        <taxon>Tritrichomonas</taxon>
    </lineage>
</organism>